<gene>
    <name evidence="5" type="ORF">QBC38DRAFT_504066</name>
</gene>
<sequence length="629" mass="68089">MINIMSILLALCLLATTTAAAAVSGHAPQDAALPNSASRAAQYAAANNYTLRLPMRRRKPLSASVRDNAQKGFVQWQNHETFSSSWDDSTTTSSSSARPSPTIVKSPLNPYFKEMAYGIKLWIGNPPQLTTLDFDTGSSETWVSPQCSGNSWNPAYEKLCRSLGIYVPEQSESVIDINSTYPPQYVSYGSGEALLTFYKDTISFTDVSTVESEDEIAAIPAPVQFGLAKWSSGMMSGIFGAGYGIGFNQNYSGIIDEMHSQGMIRDKDFGVAVGSVDENGGEVLFGGIDMAKFTGPLHPIENSRQFPPGSDSYYRYWVNVTYIGVTQPGSCLSVPVTEPDFNHQFLPDTGTTMTYLPYNAFQNLLKFFPDAIDNFTYGTIVDCGHLNATGTIDFGFNNFTIHVPYKEFIFELEPGVFGDNNDTLCILGAVPAFDDFLILGDTFMRSVYALFRQKEHKIYFGQYSNCGENVISTHGISGFTGDCGEDGKPLDASDEEDDPASSLFKSVPVSSVIPGATATATTPAKRCTSRSTGTYIPLTTSSSTTDDDTWTTTPYSTDTYTDTDTVDVPTVTPPIDTTSDSIFMTTISLELTDKVTSTTSSPTGIVSLGAVGQPIHDANVPLNYRFGGV</sequence>
<dbReference type="EMBL" id="MU865475">
    <property type="protein sequence ID" value="KAK4222378.1"/>
    <property type="molecule type" value="Genomic_DNA"/>
</dbReference>
<feature type="active site" evidence="2">
    <location>
        <position position="135"/>
    </location>
</feature>
<name>A0AAN6YN97_9PEZI</name>
<accession>A0AAN6YN97</accession>
<feature type="active site" evidence="2">
    <location>
        <position position="348"/>
    </location>
</feature>
<dbReference type="PRINTS" id="PR00792">
    <property type="entry name" value="PEPSIN"/>
</dbReference>
<dbReference type="GO" id="GO:0006508">
    <property type="term" value="P:proteolysis"/>
    <property type="evidence" value="ECO:0007669"/>
    <property type="project" value="InterPro"/>
</dbReference>
<dbReference type="AlphaFoldDB" id="A0AAN6YN97"/>
<dbReference type="GO" id="GO:0004190">
    <property type="term" value="F:aspartic-type endopeptidase activity"/>
    <property type="evidence" value="ECO:0007669"/>
    <property type="project" value="InterPro"/>
</dbReference>
<dbReference type="Gene3D" id="2.40.70.10">
    <property type="entry name" value="Acid Proteases"/>
    <property type="match status" value="2"/>
</dbReference>
<dbReference type="InterPro" id="IPR001461">
    <property type="entry name" value="Aspartic_peptidase_A1"/>
</dbReference>
<evidence type="ECO:0000313" key="5">
    <source>
        <dbReference type="EMBL" id="KAK4222378.1"/>
    </source>
</evidence>
<reference evidence="5" key="1">
    <citation type="journal article" date="2023" name="Mol. Phylogenet. Evol.">
        <title>Genome-scale phylogeny and comparative genomics of the fungal order Sordariales.</title>
        <authorList>
            <person name="Hensen N."/>
            <person name="Bonometti L."/>
            <person name="Westerberg I."/>
            <person name="Brannstrom I.O."/>
            <person name="Guillou S."/>
            <person name="Cros-Aarteil S."/>
            <person name="Calhoun S."/>
            <person name="Haridas S."/>
            <person name="Kuo A."/>
            <person name="Mondo S."/>
            <person name="Pangilinan J."/>
            <person name="Riley R."/>
            <person name="LaButti K."/>
            <person name="Andreopoulos B."/>
            <person name="Lipzen A."/>
            <person name="Chen C."/>
            <person name="Yan M."/>
            <person name="Daum C."/>
            <person name="Ng V."/>
            <person name="Clum A."/>
            <person name="Steindorff A."/>
            <person name="Ohm R.A."/>
            <person name="Martin F."/>
            <person name="Silar P."/>
            <person name="Natvig D.O."/>
            <person name="Lalanne C."/>
            <person name="Gautier V."/>
            <person name="Ament-Velasquez S.L."/>
            <person name="Kruys A."/>
            <person name="Hutchinson M.I."/>
            <person name="Powell A.J."/>
            <person name="Barry K."/>
            <person name="Miller A.N."/>
            <person name="Grigoriev I.V."/>
            <person name="Debuchy R."/>
            <person name="Gladieux P."/>
            <person name="Hiltunen Thoren M."/>
            <person name="Johannesson H."/>
        </authorList>
    </citation>
    <scope>NUCLEOTIDE SEQUENCE</scope>
    <source>
        <strain evidence="5">CBS 990.96</strain>
    </source>
</reference>
<keyword evidence="6" id="KW-1185">Reference proteome</keyword>
<organism evidence="5 6">
    <name type="scientific">Podospora fimiseda</name>
    <dbReference type="NCBI Taxonomy" id="252190"/>
    <lineage>
        <taxon>Eukaryota</taxon>
        <taxon>Fungi</taxon>
        <taxon>Dikarya</taxon>
        <taxon>Ascomycota</taxon>
        <taxon>Pezizomycotina</taxon>
        <taxon>Sordariomycetes</taxon>
        <taxon>Sordariomycetidae</taxon>
        <taxon>Sordariales</taxon>
        <taxon>Podosporaceae</taxon>
        <taxon>Podospora</taxon>
    </lineage>
</organism>
<feature type="signal peptide" evidence="3">
    <location>
        <begin position="1"/>
        <end position="20"/>
    </location>
</feature>
<evidence type="ECO:0000313" key="6">
    <source>
        <dbReference type="Proteomes" id="UP001301958"/>
    </source>
</evidence>
<reference evidence="5" key="2">
    <citation type="submission" date="2023-05" db="EMBL/GenBank/DDBJ databases">
        <authorList>
            <consortium name="Lawrence Berkeley National Laboratory"/>
            <person name="Steindorff A."/>
            <person name="Hensen N."/>
            <person name="Bonometti L."/>
            <person name="Westerberg I."/>
            <person name="Brannstrom I.O."/>
            <person name="Guillou S."/>
            <person name="Cros-Aarteil S."/>
            <person name="Calhoun S."/>
            <person name="Haridas S."/>
            <person name="Kuo A."/>
            <person name="Mondo S."/>
            <person name="Pangilinan J."/>
            <person name="Riley R."/>
            <person name="Labutti K."/>
            <person name="Andreopoulos B."/>
            <person name="Lipzen A."/>
            <person name="Chen C."/>
            <person name="Yanf M."/>
            <person name="Daum C."/>
            <person name="Ng V."/>
            <person name="Clum A."/>
            <person name="Ohm R."/>
            <person name="Martin F."/>
            <person name="Silar P."/>
            <person name="Natvig D."/>
            <person name="Lalanne C."/>
            <person name="Gautier V."/>
            <person name="Ament-Velasquez S.L."/>
            <person name="Kruys A."/>
            <person name="Hutchinson M.I."/>
            <person name="Powell A.J."/>
            <person name="Barry K."/>
            <person name="Miller A.N."/>
            <person name="Grigoriev I.V."/>
            <person name="Debuchy R."/>
            <person name="Gladieux P."/>
            <person name="Thoren M.H."/>
            <person name="Johannesson H."/>
        </authorList>
    </citation>
    <scope>NUCLEOTIDE SEQUENCE</scope>
    <source>
        <strain evidence="5">CBS 990.96</strain>
    </source>
</reference>
<evidence type="ECO:0000259" key="4">
    <source>
        <dbReference type="PROSITE" id="PS51767"/>
    </source>
</evidence>
<dbReference type="InterPro" id="IPR033121">
    <property type="entry name" value="PEPTIDASE_A1"/>
</dbReference>
<evidence type="ECO:0000256" key="1">
    <source>
        <dbReference type="ARBA" id="ARBA00007447"/>
    </source>
</evidence>
<dbReference type="PANTHER" id="PTHR47966">
    <property type="entry name" value="BETA-SITE APP-CLEAVING ENZYME, ISOFORM A-RELATED"/>
    <property type="match status" value="1"/>
</dbReference>
<comment type="similarity">
    <text evidence="1">Belongs to the peptidase A1 family.</text>
</comment>
<feature type="chain" id="PRO_5043031025" evidence="3">
    <location>
        <begin position="21"/>
        <end position="629"/>
    </location>
</feature>
<dbReference type="PANTHER" id="PTHR47966:SF65">
    <property type="entry name" value="ASPARTIC-TYPE ENDOPEPTIDASE"/>
    <property type="match status" value="1"/>
</dbReference>
<keyword evidence="3" id="KW-0732">Signal</keyword>
<protein>
    <submittedName>
        <fullName evidence="5">Aspartic peptidase domain-containing protein</fullName>
    </submittedName>
</protein>
<proteinExistence type="inferred from homology"/>
<dbReference type="Proteomes" id="UP001301958">
    <property type="component" value="Unassembled WGS sequence"/>
</dbReference>
<dbReference type="PROSITE" id="PS51767">
    <property type="entry name" value="PEPTIDASE_A1"/>
    <property type="match status" value="1"/>
</dbReference>
<feature type="domain" description="Peptidase A1" evidence="4">
    <location>
        <begin position="117"/>
        <end position="461"/>
    </location>
</feature>
<evidence type="ECO:0000256" key="2">
    <source>
        <dbReference type="PIRSR" id="PIRSR601461-1"/>
    </source>
</evidence>
<evidence type="ECO:0000256" key="3">
    <source>
        <dbReference type="SAM" id="SignalP"/>
    </source>
</evidence>
<dbReference type="InterPro" id="IPR021109">
    <property type="entry name" value="Peptidase_aspartic_dom_sf"/>
</dbReference>
<dbReference type="Pfam" id="PF00026">
    <property type="entry name" value="Asp"/>
    <property type="match status" value="1"/>
</dbReference>
<dbReference type="SUPFAM" id="SSF50630">
    <property type="entry name" value="Acid proteases"/>
    <property type="match status" value="1"/>
</dbReference>
<comment type="caution">
    <text evidence="5">The sequence shown here is derived from an EMBL/GenBank/DDBJ whole genome shotgun (WGS) entry which is preliminary data.</text>
</comment>